<gene>
    <name evidence="4" type="primary">sspH</name>
    <name evidence="4" type="ORF">MOST_16890</name>
</gene>
<comment type="caution">
    <text evidence="4">The sequence shown here is derived from an EMBL/GenBank/DDBJ whole genome shotgun (WGS) entry which is preliminary data.</text>
</comment>
<name>A0A9X7P671_9FIRM</name>
<reference evidence="4 5" key="1">
    <citation type="submission" date="2018-03" db="EMBL/GenBank/DDBJ databases">
        <title>Genome sequence of Moorella stamsii DSM 26217.</title>
        <authorList>
            <person name="Poehlein A."/>
            <person name="Daniel R."/>
        </authorList>
    </citation>
    <scope>NUCLEOTIDE SEQUENCE [LARGE SCALE GENOMIC DNA]</scope>
    <source>
        <strain evidence="5">DSM 26217</strain>
    </source>
</reference>
<comment type="subcellular location">
    <subcellularLocation>
        <location evidence="1">Spore core</location>
    </subcellularLocation>
</comment>
<dbReference type="InterPro" id="IPR012610">
    <property type="entry name" value="SASP_SspH"/>
</dbReference>
<organism evidence="4 5">
    <name type="scientific">Neomoorella stamsii</name>
    <dbReference type="NCBI Taxonomy" id="1266720"/>
    <lineage>
        <taxon>Bacteria</taxon>
        <taxon>Bacillati</taxon>
        <taxon>Bacillota</taxon>
        <taxon>Clostridia</taxon>
        <taxon>Neomoorellales</taxon>
        <taxon>Neomoorellaceae</taxon>
        <taxon>Neomoorella</taxon>
    </lineage>
</organism>
<dbReference type="AlphaFoldDB" id="A0A9X7P671"/>
<evidence type="ECO:0000256" key="3">
    <source>
        <dbReference type="ARBA" id="ARBA00022969"/>
    </source>
</evidence>
<dbReference type="GO" id="GO:0030436">
    <property type="term" value="P:asexual sporulation"/>
    <property type="evidence" value="ECO:0007669"/>
    <property type="project" value="InterPro"/>
</dbReference>
<dbReference type="NCBIfam" id="TIGR02861">
    <property type="entry name" value="SASP_H"/>
    <property type="match status" value="1"/>
</dbReference>
<keyword evidence="5" id="KW-1185">Reference proteome</keyword>
<evidence type="ECO:0000256" key="2">
    <source>
        <dbReference type="ARBA" id="ARBA00006573"/>
    </source>
</evidence>
<dbReference type="EMBL" id="PVXL01000044">
    <property type="protein sequence ID" value="PRR72795.1"/>
    <property type="molecule type" value="Genomic_DNA"/>
</dbReference>
<keyword evidence="3" id="KW-0749">Sporulation</keyword>
<dbReference type="Pfam" id="PF08141">
    <property type="entry name" value="SspH"/>
    <property type="match status" value="1"/>
</dbReference>
<evidence type="ECO:0000313" key="4">
    <source>
        <dbReference type="EMBL" id="PRR72795.1"/>
    </source>
</evidence>
<dbReference type="Proteomes" id="UP000239430">
    <property type="component" value="Unassembled WGS sequence"/>
</dbReference>
<proteinExistence type="inferred from homology"/>
<evidence type="ECO:0000313" key="5">
    <source>
        <dbReference type="Proteomes" id="UP000239430"/>
    </source>
</evidence>
<evidence type="ECO:0000256" key="1">
    <source>
        <dbReference type="ARBA" id="ARBA00004288"/>
    </source>
</evidence>
<accession>A0A9X7P671</accession>
<comment type="similarity">
    <text evidence="2">Belongs to the SspH family.</text>
</comment>
<dbReference type="RefSeq" id="WP_054935558.1">
    <property type="nucleotide sequence ID" value="NZ_PVXL01000044.1"/>
</dbReference>
<dbReference type="GO" id="GO:0030435">
    <property type="term" value="P:sporulation resulting in formation of a cellular spore"/>
    <property type="evidence" value="ECO:0007669"/>
    <property type="project" value="UniProtKB-KW"/>
</dbReference>
<dbReference type="HAMAP" id="MF_00667">
    <property type="entry name" value="SspH"/>
    <property type="match status" value="1"/>
</dbReference>
<sequence length="61" mass="7056">MRYERAQEILASPETIKVLYEGKPIWIESLNPSTQTAYITSDALPEKEKEVPVSELYELRT</sequence>
<protein>
    <submittedName>
        <fullName evidence="4">Small, acid-soluble spore protein H</fullName>
    </submittedName>
</protein>
<dbReference type="GO" id="GO:0042601">
    <property type="term" value="C:endospore-forming forespore"/>
    <property type="evidence" value="ECO:0007669"/>
    <property type="project" value="InterPro"/>
</dbReference>